<accession>K9VTK6</accession>
<geneLocation type="plasmid" evidence="2 3">
    <name>pOSC7112.01</name>
</geneLocation>
<dbReference type="KEGG" id="oni:Osc7112_6376"/>
<organism evidence="2 3">
    <name type="scientific">Phormidium nigroviride PCC 7112</name>
    <dbReference type="NCBI Taxonomy" id="179408"/>
    <lineage>
        <taxon>Bacteria</taxon>
        <taxon>Bacillati</taxon>
        <taxon>Cyanobacteriota</taxon>
        <taxon>Cyanophyceae</taxon>
        <taxon>Oscillatoriophycideae</taxon>
        <taxon>Oscillatoriales</taxon>
        <taxon>Oscillatoriaceae</taxon>
        <taxon>Phormidium</taxon>
    </lineage>
</organism>
<keyword evidence="2" id="KW-0614">Plasmid</keyword>
<dbReference type="Pfam" id="PF07791">
    <property type="entry name" value="Imm11"/>
    <property type="match status" value="1"/>
</dbReference>
<dbReference type="HOGENOM" id="CLU_1371023_0_0_3"/>
<dbReference type="EMBL" id="CP003615">
    <property type="protein sequence ID" value="AFZ10530.1"/>
    <property type="molecule type" value="Genomic_DNA"/>
</dbReference>
<gene>
    <name evidence="2" type="ORF">Osc7112_6376</name>
</gene>
<reference evidence="2 3" key="1">
    <citation type="submission" date="2012-05" db="EMBL/GenBank/DDBJ databases">
        <title>Finished plasmid 1 of genome of Oscillatoria sp. PCC 7112.</title>
        <authorList>
            <consortium name="US DOE Joint Genome Institute"/>
            <person name="Gugger M."/>
            <person name="Coursin T."/>
            <person name="Rippka R."/>
            <person name="Tandeau De Marsac N."/>
            <person name="Huntemann M."/>
            <person name="Wei C.-L."/>
            <person name="Han J."/>
            <person name="Detter J.C."/>
            <person name="Han C."/>
            <person name="Tapia R."/>
            <person name="Davenport K."/>
            <person name="Daligault H."/>
            <person name="Erkkila T."/>
            <person name="Gu W."/>
            <person name="Munk A.C.C."/>
            <person name="Teshima H."/>
            <person name="Xu Y."/>
            <person name="Chain P."/>
            <person name="Chen A."/>
            <person name="Krypides N."/>
            <person name="Mavromatis K."/>
            <person name="Markowitz V."/>
            <person name="Szeto E."/>
            <person name="Ivanova N."/>
            <person name="Mikhailova N."/>
            <person name="Ovchinnikova G."/>
            <person name="Pagani I."/>
            <person name="Pati A."/>
            <person name="Goodwin L."/>
            <person name="Peters L."/>
            <person name="Pitluck S."/>
            <person name="Woyke T."/>
            <person name="Kerfeld C."/>
        </authorList>
    </citation>
    <scope>NUCLEOTIDE SEQUENCE [LARGE SCALE GENOMIC DNA]</scope>
    <source>
        <strain evidence="2 3">PCC 7112</strain>
        <plasmid evidence="2 3">pOSC7112.01</plasmid>
    </source>
</reference>
<keyword evidence="3" id="KW-1185">Reference proteome</keyword>
<dbReference type="OrthoDB" id="7068657at2"/>
<sequence length="199" mass="22710">MTTIKIWKADTTSWETYTEARMLNREIAAKISPYISRCQSLKNTILTSNIVLEIYSEYPPTYPPNDFFTTGSLRIISSKIKEILDSIDNIKVEFFPVTVIYEGEEYLEKSYFLMHILDELDCFDFENSEYKSHQVQSSGATYIDSITKLSLLPVDTSKYKVFIVGEVGFFIICIDSFIADKITEAGATGVKFVDPSEAY</sequence>
<evidence type="ECO:0000259" key="1">
    <source>
        <dbReference type="Pfam" id="PF07791"/>
    </source>
</evidence>
<proteinExistence type="predicted"/>
<name>K9VTK6_9CYAN</name>
<evidence type="ECO:0000313" key="2">
    <source>
        <dbReference type="EMBL" id="AFZ10530.1"/>
    </source>
</evidence>
<dbReference type="AlphaFoldDB" id="K9VTK6"/>
<feature type="domain" description="Immunity MXAN-0049 protein" evidence="1">
    <location>
        <begin position="63"/>
        <end position="194"/>
    </location>
</feature>
<protein>
    <recommendedName>
        <fullName evidence="1">Immunity MXAN-0049 protein domain-containing protein</fullName>
    </recommendedName>
</protein>
<evidence type="ECO:0000313" key="3">
    <source>
        <dbReference type="Proteomes" id="UP000010478"/>
    </source>
</evidence>
<dbReference type="Proteomes" id="UP000010478">
    <property type="component" value="Plasmid pOSC7112.01"/>
</dbReference>
<dbReference type="RefSeq" id="WP_015211702.1">
    <property type="nucleotide sequence ID" value="NC_019763.1"/>
</dbReference>
<dbReference type="InterPro" id="IPR012433">
    <property type="entry name" value="Imm11"/>
</dbReference>